<evidence type="ECO:0000313" key="1">
    <source>
        <dbReference type="EMBL" id="RFT14856.1"/>
    </source>
</evidence>
<protein>
    <recommendedName>
        <fullName evidence="3">DUF1015 domain-containing protein</fullName>
    </recommendedName>
</protein>
<evidence type="ECO:0008006" key="3">
    <source>
        <dbReference type="Google" id="ProtNLM"/>
    </source>
</evidence>
<reference evidence="1 2" key="1">
    <citation type="submission" date="2018-08" db="EMBL/GenBank/DDBJ databases">
        <title>Genome analysis of the thermophilic bacterium of the candidate phylum Aminicenantes from deep subsurface aquifer revealed its physiology and ecological role.</title>
        <authorList>
            <person name="Kadnikov V.V."/>
            <person name="Mardanov A.V."/>
            <person name="Beletsky A.V."/>
            <person name="Karnachuk O.V."/>
            <person name="Ravin N.V."/>
        </authorList>
    </citation>
    <scope>NUCLEOTIDE SEQUENCE [LARGE SCALE GENOMIC DNA]</scope>
    <source>
        <strain evidence="1">BY38</strain>
    </source>
</reference>
<dbReference type="EMBL" id="QUAH01000017">
    <property type="protein sequence ID" value="RFT14856.1"/>
    <property type="molecule type" value="Genomic_DNA"/>
</dbReference>
<accession>A0A3E2BJR2</accession>
<sequence length="447" mass="51017">MRIFGSLGMAIPEILLPAEGLDLQKWAVIACDQYTSEPEYWKRVEELVGEAPSTLHLIYPEVYLNSPDKEARIARIQAAMKDYLGRGLFREVSGMIYVERETAHGWRRGLLFCLDLEAYDYNPRASSLIRATEGTIIERIPPRVKIREGAVLEVPHIMILIDDPGHLVIGPAADHSRELSKLYEFELMFNSGRLRGFLVDRTEVERMVMDGLSRLASPEEFQKKYGLPERTPLLLFAVGDGNHSLATAKTIWERTKAAARNPEDLKNSPLRYALVEVVNLHDESLVFEPIHRVLFEVRRPDNLVPNLVEFFNGRVELREHHDFEEMKQAVNARRNQEQIAGLVGQNSFQSIRFLQPKHNLTVGSLQAFLDDYLKKKEASGLDYVHGDDSLLNLSRQKPGNLGFYLPAMDKCQLFPTVILDGALPRKTFSMGEAWEKRFYLEARKLTG</sequence>
<dbReference type="Pfam" id="PF06245">
    <property type="entry name" value="DUF1015"/>
    <property type="match status" value="1"/>
</dbReference>
<dbReference type="AlphaFoldDB" id="A0A3E2BJR2"/>
<name>A0A3E2BJR2_9BACT</name>
<organism evidence="1 2">
    <name type="scientific">Candidatus Saccharicenans subterraneus</name>
    <dbReference type="NCBI Taxonomy" id="2508984"/>
    <lineage>
        <taxon>Bacteria</taxon>
        <taxon>Candidatus Aminicenantota</taxon>
        <taxon>Candidatus Aminicenantia</taxon>
        <taxon>Candidatus Aminicenantales</taxon>
        <taxon>Candidatus Saccharicenantaceae</taxon>
        <taxon>Candidatus Saccharicenans</taxon>
    </lineage>
</organism>
<dbReference type="PANTHER" id="PTHR36454:SF1">
    <property type="entry name" value="DUF1015 DOMAIN-CONTAINING PROTEIN"/>
    <property type="match status" value="1"/>
</dbReference>
<dbReference type="InterPro" id="IPR008323">
    <property type="entry name" value="UCP033563"/>
</dbReference>
<comment type="caution">
    <text evidence="1">The sequence shown here is derived from an EMBL/GenBank/DDBJ whole genome shotgun (WGS) entry which is preliminary data.</text>
</comment>
<proteinExistence type="predicted"/>
<dbReference type="PANTHER" id="PTHR36454">
    <property type="entry name" value="LMO2823 PROTEIN"/>
    <property type="match status" value="1"/>
</dbReference>
<evidence type="ECO:0000313" key="2">
    <source>
        <dbReference type="Proteomes" id="UP000257323"/>
    </source>
</evidence>
<dbReference type="Proteomes" id="UP000257323">
    <property type="component" value="Unassembled WGS sequence"/>
</dbReference>
<gene>
    <name evidence="1" type="ORF">OP8BY_1454</name>
</gene>